<dbReference type="SMART" id="SM00387">
    <property type="entry name" value="HATPase_c"/>
    <property type="match status" value="1"/>
</dbReference>
<dbReference type="PANTHER" id="PTHR43065">
    <property type="entry name" value="SENSOR HISTIDINE KINASE"/>
    <property type="match status" value="1"/>
</dbReference>
<sequence length="249" mass="26443">MSDSDTNILAGEAYFSHTRPEAISLNANPADAILGIVHDLGNLIQVATSALNMMSHSPDIEMGSTLVPVFASARISLQRAGTLVQQTMRLASDGNAAAEPIDIRACLMEIEALARATWDRDIAFEIYASETLPMLRCSRVGLQSAIMNLLLNARDAMPDGGVISIAAAAIDGEGEGAGIELRISDNGLGMTEDVLHRATDPFFTTKASGLGGFGLPMVKRFAQEARGNLHLESEPGRGTVVTLRLPVER</sequence>
<dbReference type="EC" id="2.7.13.3" evidence="2"/>
<accession>A0A432NKV7</accession>
<feature type="domain" description="Histidine kinase" evidence="3">
    <location>
        <begin position="35"/>
        <end position="249"/>
    </location>
</feature>
<comment type="catalytic activity">
    <reaction evidence="1">
        <text>ATP + protein L-histidine = ADP + protein N-phospho-L-histidine.</text>
        <dbReference type="EC" id="2.7.13.3"/>
    </reaction>
</comment>
<reference evidence="4 5" key="1">
    <citation type="journal article" date="2015" name="Int. J. Syst. Evol. Microbiol.">
        <title>Rhizobium anhuiense sp. nov., isolated from effective nodules of Vicia faba and Pisum sativum.</title>
        <authorList>
            <person name="Zhang Y.J."/>
            <person name="Zheng W.T."/>
            <person name="Everall I."/>
            <person name="Young J.P."/>
            <person name="Zhang X.X."/>
            <person name="Tian C.F."/>
            <person name="Sui X.H."/>
            <person name="Wang E.T."/>
            <person name="Chen W.X."/>
        </authorList>
    </citation>
    <scope>NUCLEOTIDE SEQUENCE [LARGE SCALE GENOMIC DNA]</scope>
    <source>
        <strain evidence="4 5">CCBAU 23252</strain>
    </source>
</reference>
<organism evidence="4 5">
    <name type="scientific">Rhizobium anhuiense</name>
    <dbReference type="NCBI Taxonomy" id="1184720"/>
    <lineage>
        <taxon>Bacteria</taxon>
        <taxon>Pseudomonadati</taxon>
        <taxon>Pseudomonadota</taxon>
        <taxon>Alphaproteobacteria</taxon>
        <taxon>Hyphomicrobiales</taxon>
        <taxon>Rhizobiaceae</taxon>
        <taxon>Rhizobium/Agrobacterium group</taxon>
        <taxon>Rhizobium</taxon>
    </lineage>
</organism>
<dbReference type="InterPro" id="IPR005467">
    <property type="entry name" value="His_kinase_dom"/>
</dbReference>
<dbReference type="GO" id="GO:0005524">
    <property type="term" value="F:ATP binding"/>
    <property type="evidence" value="ECO:0007669"/>
    <property type="project" value="UniProtKB-KW"/>
</dbReference>
<evidence type="ECO:0000256" key="2">
    <source>
        <dbReference type="ARBA" id="ARBA00012438"/>
    </source>
</evidence>
<name>A0A432NKV7_9HYPH</name>
<keyword evidence="4" id="KW-0547">Nucleotide-binding</keyword>
<dbReference type="AlphaFoldDB" id="A0A432NKV7"/>
<dbReference type="Pfam" id="PF02518">
    <property type="entry name" value="HATPase_c"/>
    <property type="match status" value="1"/>
</dbReference>
<dbReference type="InterPro" id="IPR003594">
    <property type="entry name" value="HATPase_dom"/>
</dbReference>
<protein>
    <recommendedName>
        <fullName evidence="2">histidine kinase</fullName>
        <ecNumber evidence="2">2.7.13.3</ecNumber>
    </recommendedName>
</protein>
<comment type="caution">
    <text evidence="4">The sequence shown here is derived from an EMBL/GenBank/DDBJ whole genome shotgun (WGS) entry which is preliminary data.</text>
</comment>
<dbReference type="EMBL" id="RIBW01000008">
    <property type="protein sequence ID" value="RUM00265.1"/>
    <property type="molecule type" value="Genomic_DNA"/>
</dbReference>
<evidence type="ECO:0000256" key="1">
    <source>
        <dbReference type="ARBA" id="ARBA00000085"/>
    </source>
</evidence>
<gene>
    <name evidence="4" type="ORF">EEQ99_18105</name>
</gene>
<dbReference type="SUPFAM" id="SSF55874">
    <property type="entry name" value="ATPase domain of HSP90 chaperone/DNA topoisomerase II/histidine kinase"/>
    <property type="match status" value="1"/>
</dbReference>
<keyword evidence="4" id="KW-0067">ATP-binding</keyword>
<dbReference type="PANTHER" id="PTHR43065:SF42">
    <property type="entry name" value="TWO-COMPONENT SENSOR PPRA"/>
    <property type="match status" value="1"/>
</dbReference>
<evidence type="ECO:0000313" key="4">
    <source>
        <dbReference type="EMBL" id="RUM00265.1"/>
    </source>
</evidence>
<dbReference type="InterPro" id="IPR036890">
    <property type="entry name" value="HATPase_C_sf"/>
</dbReference>
<dbReference type="PROSITE" id="PS50109">
    <property type="entry name" value="HIS_KIN"/>
    <property type="match status" value="1"/>
</dbReference>
<dbReference type="Gene3D" id="3.30.565.10">
    <property type="entry name" value="Histidine kinase-like ATPase, C-terminal domain"/>
    <property type="match status" value="1"/>
</dbReference>
<dbReference type="Proteomes" id="UP000273611">
    <property type="component" value="Unassembled WGS sequence"/>
</dbReference>
<dbReference type="InterPro" id="IPR004358">
    <property type="entry name" value="Sig_transdc_His_kin-like_C"/>
</dbReference>
<dbReference type="GO" id="GO:0004673">
    <property type="term" value="F:protein histidine kinase activity"/>
    <property type="evidence" value="ECO:0007669"/>
    <property type="project" value="UniProtKB-EC"/>
</dbReference>
<evidence type="ECO:0000313" key="5">
    <source>
        <dbReference type="Proteomes" id="UP000273611"/>
    </source>
</evidence>
<dbReference type="PRINTS" id="PR00344">
    <property type="entry name" value="BCTRLSENSOR"/>
</dbReference>
<proteinExistence type="predicted"/>
<evidence type="ECO:0000259" key="3">
    <source>
        <dbReference type="PROSITE" id="PS50109"/>
    </source>
</evidence>